<organism evidence="2 3">
    <name type="scientific">Actinia tenebrosa</name>
    <name type="common">Australian red waratah sea anemone</name>
    <dbReference type="NCBI Taxonomy" id="6105"/>
    <lineage>
        <taxon>Eukaryota</taxon>
        <taxon>Metazoa</taxon>
        <taxon>Cnidaria</taxon>
        <taxon>Anthozoa</taxon>
        <taxon>Hexacorallia</taxon>
        <taxon>Actiniaria</taxon>
        <taxon>Actiniidae</taxon>
        <taxon>Actinia</taxon>
    </lineage>
</organism>
<feature type="transmembrane region" description="Helical" evidence="1">
    <location>
        <begin position="116"/>
        <end position="141"/>
    </location>
</feature>
<dbReference type="OrthoDB" id="10272716at2759"/>
<reference evidence="3" key="1">
    <citation type="submission" date="2025-08" db="UniProtKB">
        <authorList>
            <consortium name="RefSeq"/>
        </authorList>
    </citation>
    <scope>IDENTIFICATION</scope>
    <source>
        <tissue evidence="3">Tentacle</tissue>
    </source>
</reference>
<evidence type="ECO:0000313" key="3">
    <source>
        <dbReference type="RefSeq" id="XP_031562086.1"/>
    </source>
</evidence>
<gene>
    <name evidence="3" type="primary">LOC116297903</name>
</gene>
<dbReference type="RefSeq" id="XP_031562086.1">
    <property type="nucleotide sequence ID" value="XM_031706226.1"/>
</dbReference>
<dbReference type="GeneID" id="116297903"/>
<keyword evidence="2" id="KW-1185">Reference proteome</keyword>
<keyword evidence="1" id="KW-1133">Transmembrane helix</keyword>
<sequence length="190" mass="21674">MTRHFGDLVLVEHENDVLNWSATNEDPLPARIQKKCKSTRCFHLSNSTIAICSFLVFFSVISLTIYFGLRQHMNGPEAAWSNVMVNDTKNATATKVQLPYGVSHHSWEYNKLILHAWLGTCLSVGLLITLTLIILVCTFLWKKHKKTLRKHRGKLQENNYNDIDVIEMKGSMLTAHQSVHPKTLLSDTDK</sequence>
<dbReference type="Proteomes" id="UP000515163">
    <property type="component" value="Unplaced"/>
</dbReference>
<keyword evidence="1" id="KW-0472">Membrane</keyword>
<proteinExistence type="predicted"/>
<evidence type="ECO:0000313" key="2">
    <source>
        <dbReference type="Proteomes" id="UP000515163"/>
    </source>
</evidence>
<evidence type="ECO:0000256" key="1">
    <source>
        <dbReference type="SAM" id="Phobius"/>
    </source>
</evidence>
<dbReference type="InParanoid" id="A0A6P8I3L9"/>
<feature type="transmembrane region" description="Helical" evidence="1">
    <location>
        <begin position="41"/>
        <end position="67"/>
    </location>
</feature>
<name>A0A6P8I3L9_ACTTE</name>
<protein>
    <submittedName>
        <fullName evidence="3">Uncharacterized protein LOC116297903</fullName>
    </submittedName>
</protein>
<dbReference type="KEGG" id="aten:116297903"/>
<keyword evidence="1" id="KW-0812">Transmembrane</keyword>
<accession>A0A6P8I3L9</accession>
<dbReference type="AlphaFoldDB" id="A0A6P8I3L9"/>